<dbReference type="InterPro" id="IPR000595">
    <property type="entry name" value="cNMP-bd_dom"/>
</dbReference>
<dbReference type="InterPro" id="IPR036390">
    <property type="entry name" value="WH_DNA-bd_sf"/>
</dbReference>
<keyword evidence="2" id="KW-0238">DNA-binding</keyword>
<dbReference type="InterPro" id="IPR050397">
    <property type="entry name" value="Env_Response_Regulators"/>
</dbReference>
<feature type="domain" description="HTH crp-type" evidence="5">
    <location>
        <begin position="156"/>
        <end position="236"/>
    </location>
</feature>
<dbReference type="Gene3D" id="2.60.120.10">
    <property type="entry name" value="Jelly Rolls"/>
    <property type="match status" value="1"/>
</dbReference>
<dbReference type="InterPro" id="IPR018490">
    <property type="entry name" value="cNMP-bd_dom_sf"/>
</dbReference>
<evidence type="ECO:0000256" key="1">
    <source>
        <dbReference type="ARBA" id="ARBA00023015"/>
    </source>
</evidence>
<dbReference type="RefSeq" id="WP_075775044.1">
    <property type="nucleotide sequence ID" value="NZ_CP019437.1"/>
</dbReference>
<evidence type="ECO:0000259" key="5">
    <source>
        <dbReference type="PROSITE" id="PS51063"/>
    </source>
</evidence>
<protein>
    <recommendedName>
        <fullName evidence="8">Crp/Fnr family transcriptional regulator</fullName>
    </recommendedName>
</protein>
<organism evidence="6 7">
    <name type="scientific">Thioclava nitratireducens</name>
    <dbReference type="NCBI Taxonomy" id="1915078"/>
    <lineage>
        <taxon>Bacteria</taxon>
        <taxon>Pseudomonadati</taxon>
        <taxon>Pseudomonadota</taxon>
        <taxon>Alphaproteobacteria</taxon>
        <taxon>Rhodobacterales</taxon>
        <taxon>Paracoccaceae</taxon>
        <taxon>Thioclava</taxon>
    </lineage>
</organism>
<dbReference type="InterPro" id="IPR014710">
    <property type="entry name" value="RmlC-like_jellyroll"/>
</dbReference>
<keyword evidence="7" id="KW-1185">Reference proteome</keyword>
<evidence type="ECO:0000313" key="6">
    <source>
        <dbReference type="EMBL" id="AQS48479.1"/>
    </source>
</evidence>
<dbReference type="PANTHER" id="PTHR24567">
    <property type="entry name" value="CRP FAMILY TRANSCRIPTIONAL REGULATORY PROTEIN"/>
    <property type="match status" value="1"/>
</dbReference>
<dbReference type="PROSITE" id="PS50042">
    <property type="entry name" value="CNMP_BINDING_3"/>
    <property type="match status" value="1"/>
</dbReference>
<evidence type="ECO:0000256" key="2">
    <source>
        <dbReference type="ARBA" id="ARBA00023125"/>
    </source>
</evidence>
<dbReference type="InterPro" id="IPR036388">
    <property type="entry name" value="WH-like_DNA-bd_sf"/>
</dbReference>
<gene>
    <name evidence="6" type="ORF">BMG03_12235</name>
</gene>
<evidence type="ECO:0000259" key="4">
    <source>
        <dbReference type="PROSITE" id="PS50042"/>
    </source>
</evidence>
<dbReference type="Pfam" id="PF00027">
    <property type="entry name" value="cNMP_binding"/>
    <property type="match status" value="1"/>
</dbReference>
<dbReference type="SUPFAM" id="SSF51206">
    <property type="entry name" value="cAMP-binding domain-like"/>
    <property type="match status" value="1"/>
</dbReference>
<evidence type="ECO:0000313" key="7">
    <source>
        <dbReference type="Proteomes" id="UP000185622"/>
    </source>
</evidence>
<dbReference type="SUPFAM" id="SSF46785">
    <property type="entry name" value="Winged helix' DNA-binding domain"/>
    <property type="match status" value="1"/>
</dbReference>
<dbReference type="Pfam" id="PF13545">
    <property type="entry name" value="HTH_Crp_2"/>
    <property type="match status" value="1"/>
</dbReference>
<keyword evidence="3" id="KW-0804">Transcription</keyword>
<sequence>MNEHSKSGKRIEIEGVVAQGKLQRLLDALPPELRTEMIPLWQSIRFAPGDVLIEDGEVADRIGFVADGFLAMSKTLQDRHRHIIGLITPSDMFGRAFNGPSGYRIEALSDGAVLTCDRQKFEAILARSHAAERLFLLSILDELDAAREWVMVLGSSKVVERLASLLIILSRHKYRTLESCARDNIRLGLHIHIKRVDIAHLLGTSPESLSRAFHQLEREGAIRIVTPYDIEISNLGTLVDISGNSLEMRDA</sequence>
<keyword evidence="1" id="KW-0805">Transcription regulation</keyword>
<evidence type="ECO:0008006" key="8">
    <source>
        <dbReference type="Google" id="ProtNLM"/>
    </source>
</evidence>
<dbReference type="EMBL" id="CP019437">
    <property type="protein sequence ID" value="AQS48479.1"/>
    <property type="molecule type" value="Genomic_DNA"/>
</dbReference>
<dbReference type="SMART" id="SM00419">
    <property type="entry name" value="HTH_CRP"/>
    <property type="match status" value="1"/>
</dbReference>
<evidence type="ECO:0000256" key="3">
    <source>
        <dbReference type="ARBA" id="ARBA00023163"/>
    </source>
</evidence>
<dbReference type="Gene3D" id="1.10.10.10">
    <property type="entry name" value="Winged helix-like DNA-binding domain superfamily/Winged helix DNA-binding domain"/>
    <property type="match status" value="1"/>
</dbReference>
<dbReference type="Proteomes" id="UP000185622">
    <property type="component" value="Chromosome"/>
</dbReference>
<accession>A0ABN4XEN4</accession>
<dbReference type="SMART" id="SM00100">
    <property type="entry name" value="cNMP"/>
    <property type="match status" value="1"/>
</dbReference>
<dbReference type="PROSITE" id="PS51063">
    <property type="entry name" value="HTH_CRP_2"/>
    <property type="match status" value="1"/>
</dbReference>
<dbReference type="PANTHER" id="PTHR24567:SF26">
    <property type="entry name" value="REGULATORY PROTEIN YEIL"/>
    <property type="match status" value="1"/>
</dbReference>
<proteinExistence type="predicted"/>
<reference evidence="6 7" key="1">
    <citation type="submission" date="2017-01" db="EMBL/GenBank/DDBJ databases">
        <title>The complete genome sequence of a sulfur-oxidizing marine bacterium Thioclava sp. 25B10_4T.</title>
        <authorList>
            <person name="Liu Y."/>
            <person name="Lai Q."/>
            <person name="Shao Z."/>
        </authorList>
    </citation>
    <scope>NUCLEOTIDE SEQUENCE [LARGE SCALE GENOMIC DNA]</scope>
    <source>
        <strain evidence="6 7">25B10_4</strain>
    </source>
</reference>
<dbReference type="InterPro" id="IPR012318">
    <property type="entry name" value="HTH_CRP"/>
</dbReference>
<dbReference type="CDD" id="cd00038">
    <property type="entry name" value="CAP_ED"/>
    <property type="match status" value="1"/>
</dbReference>
<name>A0ABN4XEN4_9RHOB</name>
<feature type="domain" description="Cyclic nucleotide-binding" evidence="4">
    <location>
        <begin position="25"/>
        <end position="142"/>
    </location>
</feature>